<sequence>MSSADVGRTGERQRAGLREVLAVREFRGLVAAQVASEAGDQIARVALALLVLSDTGSALLAAATFAVSFVPTFLGGALLGSLADRFSRKSLMLLADVARAITIGVLALMAGTSAPLWVLFALLFVAELFTPLFESARAASIPDVLGSPRLVTAGTGLTRSLHLANQAIGLVLGGIVVQLSSPQAALFVDAISFIVSYALLAAFLRNRPAMLDATESVRQLFTDLADGWRMLMADRSRRALILLGWGMAASLVAPEAVALAYVRDAGELDAWGGVLMASVITGAALGSILVGRRTPRDQLDLVLPLAITVCLPLLLTGIEPPIVLLVVLWFVSGVAQAFLVPVMSFTTLLTKNEHRGRVVGIASAGFAAVTALGYLVTGFIADRTSPAFAVTVMAAIGLLVVSIGFVRWPSTRLRSDVRELELAGH</sequence>
<dbReference type="Pfam" id="PF07690">
    <property type="entry name" value="MFS_1"/>
    <property type="match status" value="1"/>
</dbReference>
<gene>
    <name evidence="7" type="ORF">ACFQGU_13565</name>
</gene>
<evidence type="ECO:0000256" key="3">
    <source>
        <dbReference type="ARBA" id="ARBA00022692"/>
    </source>
</evidence>
<feature type="transmembrane region" description="Helical" evidence="6">
    <location>
        <begin position="324"/>
        <end position="346"/>
    </location>
</feature>
<keyword evidence="5 6" id="KW-0472">Membrane</keyword>
<dbReference type="CDD" id="cd06173">
    <property type="entry name" value="MFS_MefA_like"/>
    <property type="match status" value="1"/>
</dbReference>
<evidence type="ECO:0000256" key="2">
    <source>
        <dbReference type="ARBA" id="ARBA00022475"/>
    </source>
</evidence>
<dbReference type="PANTHER" id="PTHR23513">
    <property type="entry name" value="INTEGRAL MEMBRANE EFFLUX PROTEIN-RELATED"/>
    <property type="match status" value="1"/>
</dbReference>
<keyword evidence="8" id="KW-1185">Reference proteome</keyword>
<evidence type="ECO:0000256" key="5">
    <source>
        <dbReference type="ARBA" id="ARBA00023136"/>
    </source>
</evidence>
<feature type="transmembrane region" description="Helical" evidence="6">
    <location>
        <begin position="358"/>
        <end position="381"/>
    </location>
</feature>
<evidence type="ECO:0000256" key="6">
    <source>
        <dbReference type="SAM" id="Phobius"/>
    </source>
</evidence>
<organism evidence="7 8">
    <name type="scientific">Longivirga aurantiaca</name>
    <dbReference type="NCBI Taxonomy" id="1837743"/>
    <lineage>
        <taxon>Bacteria</taxon>
        <taxon>Bacillati</taxon>
        <taxon>Actinomycetota</taxon>
        <taxon>Actinomycetes</taxon>
        <taxon>Sporichthyales</taxon>
        <taxon>Sporichthyaceae</taxon>
        <taxon>Longivirga</taxon>
    </lineage>
</organism>
<evidence type="ECO:0000256" key="1">
    <source>
        <dbReference type="ARBA" id="ARBA00004651"/>
    </source>
</evidence>
<keyword evidence="2" id="KW-1003">Cell membrane</keyword>
<proteinExistence type="predicted"/>
<feature type="transmembrane region" description="Helical" evidence="6">
    <location>
        <begin position="239"/>
        <end position="262"/>
    </location>
</feature>
<comment type="subcellular location">
    <subcellularLocation>
        <location evidence="1">Cell membrane</location>
        <topology evidence="1">Multi-pass membrane protein</topology>
    </subcellularLocation>
</comment>
<accession>A0ABW1T4W7</accession>
<dbReference type="EMBL" id="JBHSTI010000008">
    <property type="protein sequence ID" value="MFC6238912.1"/>
    <property type="molecule type" value="Genomic_DNA"/>
</dbReference>
<protein>
    <submittedName>
        <fullName evidence="7">MFS transporter</fullName>
    </submittedName>
</protein>
<evidence type="ECO:0000313" key="8">
    <source>
        <dbReference type="Proteomes" id="UP001596138"/>
    </source>
</evidence>
<dbReference type="Proteomes" id="UP001596138">
    <property type="component" value="Unassembled WGS sequence"/>
</dbReference>
<feature type="transmembrane region" description="Helical" evidence="6">
    <location>
        <begin position="58"/>
        <end position="79"/>
    </location>
</feature>
<dbReference type="Gene3D" id="1.20.1250.20">
    <property type="entry name" value="MFS general substrate transporter like domains"/>
    <property type="match status" value="1"/>
</dbReference>
<dbReference type="RefSeq" id="WP_386767527.1">
    <property type="nucleotide sequence ID" value="NZ_JBHSTI010000008.1"/>
</dbReference>
<evidence type="ECO:0000313" key="7">
    <source>
        <dbReference type="EMBL" id="MFC6238912.1"/>
    </source>
</evidence>
<feature type="transmembrane region" description="Helical" evidence="6">
    <location>
        <begin position="301"/>
        <end position="318"/>
    </location>
</feature>
<dbReference type="InterPro" id="IPR036259">
    <property type="entry name" value="MFS_trans_sf"/>
</dbReference>
<dbReference type="InterPro" id="IPR011701">
    <property type="entry name" value="MFS"/>
</dbReference>
<dbReference type="SUPFAM" id="SSF103473">
    <property type="entry name" value="MFS general substrate transporter"/>
    <property type="match status" value="1"/>
</dbReference>
<feature type="transmembrane region" description="Helical" evidence="6">
    <location>
        <begin position="185"/>
        <end position="204"/>
    </location>
</feature>
<comment type="caution">
    <text evidence="7">The sequence shown here is derived from an EMBL/GenBank/DDBJ whole genome shotgun (WGS) entry which is preliminary data.</text>
</comment>
<evidence type="ECO:0000256" key="4">
    <source>
        <dbReference type="ARBA" id="ARBA00022989"/>
    </source>
</evidence>
<keyword evidence="4 6" id="KW-1133">Transmembrane helix</keyword>
<feature type="transmembrane region" description="Helical" evidence="6">
    <location>
        <begin position="268"/>
        <end position="289"/>
    </location>
</feature>
<dbReference type="PANTHER" id="PTHR23513:SF11">
    <property type="entry name" value="STAPHYLOFERRIN A TRANSPORTER"/>
    <property type="match status" value="1"/>
</dbReference>
<feature type="transmembrane region" description="Helical" evidence="6">
    <location>
        <begin position="387"/>
        <end position="408"/>
    </location>
</feature>
<name>A0ABW1T4W7_9ACTN</name>
<reference evidence="8" key="1">
    <citation type="journal article" date="2019" name="Int. J. Syst. Evol. Microbiol.">
        <title>The Global Catalogue of Microorganisms (GCM) 10K type strain sequencing project: providing services to taxonomists for standard genome sequencing and annotation.</title>
        <authorList>
            <consortium name="The Broad Institute Genomics Platform"/>
            <consortium name="The Broad Institute Genome Sequencing Center for Infectious Disease"/>
            <person name="Wu L."/>
            <person name="Ma J."/>
        </authorList>
    </citation>
    <scope>NUCLEOTIDE SEQUENCE [LARGE SCALE GENOMIC DNA]</scope>
    <source>
        <strain evidence="8">CGMCC 4.7317</strain>
    </source>
</reference>
<keyword evidence="3 6" id="KW-0812">Transmembrane</keyword>